<sequence>KCVVYSMNSVKPKTTPNRQTTKKVWKQKVVAHAKPQWMPTGRHFTLYDSYPLTRILDPMEEPLELSPSVSSSSNVTMLSRFSNCQLSDRKAGSKGISAIFE</sequence>
<reference evidence="2" key="1">
    <citation type="journal article" date="2019" name="Sci. Rep.">
        <title>Draft genome of Tanacetum cinerariifolium, the natural source of mosquito coil.</title>
        <authorList>
            <person name="Yamashiro T."/>
            <person name="Shiraishi A."/>
            <person name="Satake H."/>
            <person name="Nakayama K."/>
        </authorList>
    </citation>
    <scope>NUCLEOTIDE SEQUENCE</scope>
</reference>
<feature type="non-terminal residue" evidence="2">
    <location>
        <position position="1"/>
    </location>
</feature>
<proteinExistence type="predicted"/>
<gene>
    <name evidence="2" type="ORF">Tci_853188</name>
</gene>
<feature type="region of interest" description="Disordered" evidence="1">
    <location>
        <begin position="5"/>
        <end position="25"/>
    </location>
</feature>
<dbReference type="AlphaFoldDB" id="A0A699R7B8"/>
<protein>
    <submittedName>
        <fullName evidence="2">Uncharacterized protein</fullName>
    </submittedName>
</protein>
<evidence type="ECO:0000256" key="1">
    <source>
        <dbReference type="SAM" id="MobiDB-lite"/>
    </source>
</evidence>
<feature type="compositionally biased region" description="Polar residues" evidence="1">
    <location>
        <begin position="5"/>
        <end position="18"/>
    </location>
</feature>
<accession>A0A699R7B8</accession>
<name>A0A699R7B8_TANCI</name>
<organism evidence="2">
    <name type="scientific">Tanacetum cinerariifolium</name>
    <name type="common">Dalmatian daisy</name>
    <name type="synonym">Chrysanthemum cinerariifolium</name>
    <dbReference type="NCBI Taxonomy" id="118510"/>
    <lineage>
        <taxon>Eukaryota</taxon>
        <taxon>Viridiplantae</taxon>
        <taxon>Streptophyta</taxon>
        <taxon>Embryophyta</taxon>
        <taxon>Tracheophyta</taxon>
        <taxon>Spermatophyta</taxon>
        <taxon>Magnoliopsida</taxon>
        <taxon>eudicotyledons</taxon>
        <taxon>Gunneridae</taxon>
        <taxon>Pentapetalae</taxon>
        <taxon>asterids</taxon>
        <taxon>campanulids</taxon>
        <taxon>Asterales</taxon>
        <taxon>Asteraceae</taxon>
        <taxon>Asteroideae</taxon>
        <taxon>Anthemideae</taxon>
        <taxon>Anthemidinae</taxon>
        <taxon>Tanacetum</taxon>
    </lineage>
</organism>
<comment type="caution">
    <text evidence="2">The sequence shown here is derived from an EMBL/GenBank/DDBJ whole genome shotgun (WGS) entry which is preliminary data.</text>
</comment>
<evidence type="ECO:0000313" key="2">
    <source>
        <dbReference type="EMBL" id="GFC81218.1"/>
    </source>
</evidence>
<dbReference type="EMBL" id="BKCJ011078837">
    <property type="protein sequence ID" value="GFC81218.1"/>
    <property type="molecule type" value="Genomic_DNA"/>
</dbReference>